<dbReference type="PROSITE" id="PS01131">
    <property type="entry name" value="RRNA_A_DIMETH"/>
    <property type="match status" value="1"/>
</dbReference>
<feature type="binding site" evidence="7 8">
    <location>
        <position position="51"/>
    </location>
    <ligand>
        <name>S-adenosyl-L-methionine</name>
        <dbReference type="ChEBI" id="CHEBI:59789"/>
    </ligand>
</feature>
<dbReference type="PROSITE" id="PS51689">
    <property type="entry name" value="SAM_RNA_A_N6_MT"/>
    <property type="match status" value="1"/>
</dbReference>
<evidence type="ECO:0000313" key="11">
    <source>
        <dbReference type="Proteomes" id="UP000007065"/>
    </source>
</evidence>
<keyword evidence="2 7" id="KW-0698">rRNA processing</keyword>
<dbReference type="AlphaFoldDB" id="A5IXI9"/>
<dbReference type="HAMAP" id="MF_00607">
    <property type="entry name" value="16SrRNA_methyltr_A"/>
    <property type="match status" value="1"/>
</dbReference>
<dbReference type="GO" id="GO:0003723">
    <property type="term" value="F:RNA binding"/>
    <property type="evidence" value="ECO:0007669"/>
    <property type="project" value="UniProtKB-UniRule"/>
</dbReference>
<dbReference type="InterPro" id="IPR020596">
    <property type="entry name" value="rRNA_Ade_Mease_Trfase_CS"/>
</dbReference>
<evidence type="ECO:0000259" key="9">
    <source>
        <dbReference type="SMART" id="SM00650"/>
    </source>
</evidence>
<comment type="function">
    <text evidence="7">Specifically dimethylates two adjacent adenosines (A1518 and A1519) in the loop of a conserved hairpin near the 3'-end of 16S rRNA in the 30S particle. May play a critical role in biogenesis of 30S subunits.</text>
</comment>
<gene>
    <name evidence="7" type="primary">rsmA</name>
    <name evidence="7 10" type="synonym">ksgA</name>
    <name evidence="10" type="ordered locus">MAG0510</name>
</gene>
<keyword evidence="4 7" id="KW-0808">Transferase</keyword>
<dbReference type="InterPro" id="IPR020598">
    <property type="entry name" value="rRNA_Ade_methylase_Trfase_N"/>
</dbReference>
<reference evidence="11" key="1">
    <citation type="journal article" date="2007" name="PLoS Genet.">
        <title>Being pathogenic, plastic, and sexual while living with a nearly minimal bacterial genome.</title>
        <authorList>
            <person name="Sirand-Pugnet P."/>
            <person name="Lartigue C."/>
            <person name="Marenda M."/>
            <person name="Jacob D."/>
            <person name="Barre A."/>
            <person name="Barbe V."/>
            <person name="Schenowitz C."/>
            <person name="Mangenot S."/>
            <person name="Couloux A."/>
            <person name="Segurens B."/>
            <person name="de Daruvar A."/>
            <person name="Blanchard A."/>
            <person name="Citti C."/>
        </authorList>
    </citation>
    <scope>NUCLEOTIDE SEQUENCE [LARGE SCALE GENOMIC DNA]</scope>
    <source>
        <strain evidence="11">PG2</strain>
    </source>
</reference>
<dbReference type="SMART" id="SM00650">
    <property type="entry name" value="rADc"/>
    <property type="match status" value="1"/>
</dbReference>
<organism evidence="10 11">
    <name type="scientific">Mycoplasmopsis agalactiae (strain NCTC 10123 / CIP 59.7 / PG2)</name>
    <name type="common">Mycoplasma agalactiae</name>
    <dbReference type="NCBI Taxonomy" id="347257"/>
    <lineage>
        <taxon>Bacteria</taxon>
        <taxon>Bacillati</taxon>
        <taxon>Mycoplasmatota</taxon>
        <taxon>Mycoplasmoidales</taxon>
        <taxon>Metamycoplasmataceae</taxon>
        <taxon>Mycoplasmopsis</taxon>
    </lineage>
</organism>
<feature type="binding site" evidence="7 8">
    <location>
        <position position="25"/>
    </location>
    <ligand>
        <name>S-adenosyl-L-methionine</name>
        <dbReference type="ChEBI" id="CHEBI:59789"/>
    </ligand>
</feature>
<evidence type="ECO:0000256" key="2">
    <source>
        <dbReference type="ARBA" id="ARBA00022552"/>
    </source>
</evidence>
<evidence type="ECO:0000256" key="1">
    <source>
        <dbReference type="ARBA" id="ARBA00022490"/>
    </source>
</evidence>
<dbReference type="EC" id="2.1.1.182" evidence="7"/>
<dbReference type="GO" id="GO:0005737">
    <property type="term" value="C:cytoplasm"/>
    <property type="evidence" value="ECO:0007669"/>
    <property type="project" value="UniProtKB-SubCell"/>
</dbReference>
<dbReference type="InterPro" id="IPR001737">
    <property type="entry name" value="KsgA/Erm"/>
</dbReference>
<dbReference type="PANTHER" id="PTHR11727">
    <property type="entry name" value="DIMETHYLADENOSINE TRANSFERASE"/>
    <property type="match status" value="1"/>
</dbReference>
<evidence type="ECO:0000256" key="5">
    <source>
        <dbReference type="ARBA" id="ARBA00022691"/>
    </source>
</evidence>
<protein>
    <recommendedName>
        <fullName evidence="7">Ribosomal RNA small subunit methyltransferase A</fullName>
        <ecNumber evidence="7">2.1.1.182</ecNumber>
    </recommendedName>
    <alternativeName>
        <fullName evidence="7">16S rRNA (adenine(1518)-N(6)/adenine(1519)-N(6))-dimethyltransferase</fullName>
    </alternativeName>
    <alternativeName>
        <fullName evidence="7">16S rRNA dimethyladenosine transferase</fullName>
    </alternativeName>
    <alternativeName>
        <fullName evidence="7">16S rRNA dimethylase</fullName>
    </alternativeName>
    <alternativeName>
        <fullName evidence="7">S-adenosylmethionine-6-N', N'-adenosyl(rRNA) dimethyltransferase</fullName>
    </alternativeName>
</protein>
<keyword evidence="11" id="KW-1185">Reference proteome</keyword>
<dbReference type="Gene3D" id="3.40.50.150">
    <property type="entry name" value="Vaccinia Virus protein VP39"/>
    <property type="match status" value="1"/>
</dbReference>
<dbReference type="PANTHER" id="PTHR11727:SF7">
    <property type="entry name" value="DIMETHYLADENOSINE TRANSFERASE-RELATED"/>
    <property type="match status" value="1"/>
</dbReference>
<feature type="binding site" evidence="7 8">
    <location>
        <position position="98"/>
    </location>
    <ligand>
        <name>S-adenosyl-L-methionine</name>
        <dbReference type="ChEBI" id="CHEBI:59789"/>
    </ligand>
</feature>
<proteinExistence type="inferred from homology"/>
<keyword evidence="3 7" id="KW-0489">Methyltransferase</keyword>
<keyword evidence="5 7" id="KW-0949">S-adenosyl-L-methionine</keyword>
<sequence length="270" mass="31521">MQRGYLKSMSNDHLQPKAKKKFGQNFLHSDSVIKKIVDIISPEGKQIIEIGPGTGALTKHLVNKCSKLVAFEIDPDMIEFLNQQNYFNSENNMLVHDDFLNANLDQYVYFEVVGNIPYYITSEIIFKLIENRFLFKRATLLVQKEVADRIVAAPNSYEYSKLSITCQYVAKVKKELFVSKNNFSPIPKVDSAIVTFDFYQNHNDNYEQLKDFFKLCFSARRKKLIWSLKQVYSQEKILNAYSLLNISENIRIQQLDLETIRQLYVELETK</sequence>
<dbReference type="EMBL" id="CU179680">
    <property type="protein sequence ID" value="CAL58748.1"/>
    <property type="molecule type" value="Genomic_DNA"/>
</dbReference>
<keyword evidence="6 7" id="KW-0694">RNA-binding</keyword>
<comment type="similarity">
    <text evidence="7">Belongs to the class I-like SAM-binding methyltransferase superfamily. rRNA adenine N(6)-methyltransferase family. RsmA subfamily.</text>
</comment>
<dbReference type="CDD" id="cd02440">
    <property type="entry name" value="AdoMet_MTases"/>
    <property type="match status" value="1"/>
</dbReference>
<evidence type="ECO:0000256" key="7">
    <source>
        <dbReference type="HAMAP-Rule" id="MF_00607"/>
    </source>
</evidence>
<comment type="catalytic activity">
    <reaction evidence="7">
        <text>adenosine(1518)/adenosine(1519) in 16S rRNA + 4 S-adenosyl-L-methionine = N(6)-dimethyladenosine(1518)/N(6)-dimethyladenosine(1519) in 16S rRNA + 4 S-adenosyl-L-homocysteine + 4 H(+)</text>
        <dbReference type="Rhea" id="RHEA:19609"/>
        <dbReference type="Rhea" id="RHEA-COMP:10232"/>
        <dbReference type="Rhea" id="RHEA-COMP:10233"/>
        <dbReference type="ChEBI" id="CHEBI:15378"/>
        <dbReference type="ChEBI" id="CHEBI:57856"/>
        <dbReference type="ChEBI" id="CHEBI:59789"/>
        <dbReference type="ChEBI" id="CHEBI:74411"/>
        <dbReference type="ChEBI" id="CHEBI:74493"/>
        <dbReference type="EC" id="2.1.1.182"/>
    </reaction>
</comment>
<dbReference type="InterPro" id="IPR029063">
    <property type="entry name" value="SAM-dependent_MTases_sf"/>
</dbReference>
<dbReference type="GO" id="GO:0052908">
    <property type="term" value="F:16S rRNA (adenine(1518)-N(6)/adenine(1519)-N(6))-dimethyltransferase activity"/>
    <property type="evidence" value="ECO:0007669"/>
    <property type="project" value="UniProtKB-EC"/>
</dbReference>
<dbReference type="SUPFAM" id="SSF53335">
    <property type="entry name" value="S-adenosyl-L-methionine-dependent methyltransferases"/>
    <property type="match status" value="1"/>
</dbReference>
<evidence type="ECO:0000256" key="6">
    <source>
        <dbReference type="ARBA" id="ARBA00022884"/>
    </source>
</evidence>
<evidence type="ECO:0000313" key="10">
    <source>
        <dbReference type="EMBL" id="CAL58748.1"/>
    </source>
</evidence>
<accession>A5IXI9</accession>
<feature type="binding site" evidence="7 8">
    <location>
        <position position="115"/>
    </location>
    <ligand>
        <name>S-adenosyl-L-methionine</name>
        <dbReference type="ChEBI" id="CHEBI:59789"/>
    </ligand>
</feature>
<dbReference type="Pfam" id="PF00398">
    <property type="entry name" value="RrnaAD"/>
    <property type="match status" value="1"/>
</dbReference>
<dbReference type="STRING" id="347257.MAG0510"/>
<dbReference type="NCBIfam" id="TIGR00755">
    <property type="entry name" value="ksgA"/>
    <property type="match status" value="1"/>
</dbReference>
<evidence type="ECO:0000256" key="4">
    <source>
        <dbReference type="ARBA" id="ARBA00022679"/>
    </source>
</evidence>
<dbReference type="KEGG" id="maa:MAG0510"/>
<feature type="binding site" evidence="7 8">
    <location>
        <position position="72"/>
    </location>
    <ligand>
        <name>S-adenosyl-L-methionine</name>
        <dbReference type="ChEBI" id="CHEBI:59789"/>
    </ligand>
</feature>
<keyword evidence="1 7" id="KW-0963">Cytoplasm</keyword>
<dbReference type="Proteomes" id="UP000007065">
    <property type="component" value="Chromosome"/>
</dbReference>
<evidence type="ECO:0000256" key="3">
    <source>
        <dbReference type="ARBA" id="ARBA00022603"/>
    </source>
</evidence>
<name>A5IXI9_MYCAP</name>
<comment type="subcellular location">
    <subcellularLocation>
        <location evidence="7">Cytoplasm</location>
    </subcellularLocation>
</comment>
<dbReference type="Gene3D" id="1.10.8.100">
    <property type="entry name" value="Ribosomal RNA adenine dimethylase-like, domain 2"/>
    <property type="match status" value="1"/>
</dbReference>
<dbReference type="InterPro" id="IPR011530">
    <property type="entry name" value="rRNA_adenine_dimethylase"/>
</dbReference>
<dbReference type="HOGENOM" id="CLU_041220_0_0_14"/>
<evidence type="ECO:0000256" key="8">
    <source>
        <dbReference type="PROSITE-ProRule" id="PRU01026"/>
    </source>
</evidence>
<feature type="binding site" evidence="7 8">
    <location>
        <position position="27"/>
    </location>
    <ligand>
        <name>S-adenosyl-L-methionine</name>
        <dbReference type="ChEBI" id="CHEBI:59789"/>
    </ligand>
</feature>
<dbReference type="InterPro" id="IPR023165">
    <property type="entry name" value="rRNA_Ade_diMease-like_C"/>
</dbReference>
<feature type="domain" description="Ribosomal RNA adenine methylase transferase N-terminal" evidence="9">
    <location>
        <begin position="32"/>
        <end position="200"/>
    </location>
</feature>